<dbReference type="PANTHER" id="PTHR10000:SF8">
    <property type="entry name" value="HAD SUPERFAMILY HYDROLASE-LIKE, TYPE 3"/>
    <property type="match status" value="1"/>
</dbReference>
<dbReference type="GO" id="GO:0000287">
    <property type="term" value="F:magnesium ion binding"/>
    <property type="evidence" value="ECO:0007669"/>
    <property type="project" value="TreeGrafter"/>
</dbReference>
<dbReference type="NCBIfam" id="TIGR00099">
    <property type="entry name" value="Cof-subfamily"/>
    <property type="match status" value="1"/>
</dbReference>
<name>A0A929QUD5_ABIDE</name>
<proteinExistence type="predicted"/>
<dbReference type="Pfam" id="PF08282">
    <property type="entry name" value="Hydrolase_3"/>
    <property type="match status" value="1"/>
</dbReference>
<protein>
    <submittedName>
        <fullName evidence="1">HAD family phosphatase</fullName>
    </submittedName>
</protein>
<accession>A0A929QUD5</accession>
<dbReference type="Proteomes" id="UP000757900">
    <property type="component" value="Unassembled WGS sequence"/>
</dbReference>
<sequence>MIKHLFSDMDGTILREDGRISPETAQVIRQVGLPLTLVSARSPMEMREAIDQLGLHDVHVGFNGGYIFQASPEGYQVIHEVRMDYELAKTLVLDLRGRYPDLSISVFDDQTWFVDRYDDCVAYEQNLTGLDYVLVDYEDFFQAPWRKVFKLMLVTLDHELMEAVKAYLPTAYPEAEIGLYQTSIPYLEVTPRLAQKSLGIQYIQEREGLTRQELMAFGDGTNDLAMFQVVGQAVVMANASEAIKAQADYVTLSNQEDGVAHALLHYLPSLQKQ</sequence>
<dbReference type="CDD" id="cd07516">
    <property type="entry name" value="HAD_Pase"/>
    <property type="match status" value="1"/>
</dbReference>
<dbReference type="InterPro" id="IPR023214">
    <property type="entry name" value="HAD_sf"/>
</dbReference>
<organism evidence="1 2">
    <name type="scientific">Abiotrophia defectiva</name>
    <name type="common">Streptococcus defectivus</name>
    <dbReference type="NCBI Taxonomy" id="46125"/>
    <lineage>
        <taxon>Bacteria</taxon>
        <taxon>Bacillati</taxon>
        <taxon>Bacillota</taxon>
        <taxon>Bacilli</taxon>
        <taxon>Lactobacillales</taxon>
        <taxon>Aerococcaceae</taxon>
        <taxon>Abiotrophia</taxon>
    </lineage>
</organism>
<evidence type="ECO:0000313" key="2">
    <source>
        <dbReference type="Proteomes" id="UP000757900"/>
    </source>
</evidence>
<dbReference type="Gene3D" id="3.40.50.1000">
    <property type="entry name" value="HAD superfamily/HAD-like"/>
    <property type="match status" value="1"/>
</dbReference>
<dbReference type="SUPFAM" id="SSF56784">
    <property type="entry name" value="HAD-like"/>
    <property type="match status" value="1"/>
</dbReference>
<dbReference type="GO" id="GO:0016791">
    <property type="term" value="F:phosphatase activity"/>
    <property type="evidence" value="ECO:0007669"/>
    <property type="project" value="TreeGrafter"/>
</dbReference>
<dbReference type="PANTHER" id="PTHR10000">
    <property type="entry name" value="PHOSPHOSERINE PHOSPHATASE"/>
    <property type="match status" value="1"/>
</dbReference>
<dbReference type="InterPro" id="IPR000150">
    <property type="entry name" value="Cof"/>
</dbReference>
<dbReference type="Gene3D" id="3.30.1240.10">
    <property type="match status" value="1"/>
</dbReference>
<dbReference type="EMBL" id="JABZFV010000243">
    <property type="protein sequence ID" value="MBF0935467.1"/>
    <property type="molecule type" value="Genomic_DNA"/>
</dbReference>
<dbReference type="GO" id="GO:0005829">
    <property type="term" value="C:cytosol"/>
    <property type="evidence" value="ECO:0007669"/>
    <property type="project" value="TreeGrafter"/>
</dbReference>
<dbReference type="SFLD" id="SFLDG01140">
    <property type="entry name" value="C2.B:_Phosphomannomutase_and_P"/>
    <property type="match status" value="1"/>
</dbReference>
<dbReference type="AlphaFoldDB" id="A0A929QUD5"/>
<comment type="caution">
    <text evidence="1">The sequence shown here is derived from an EMBL/GenBank/DDBJ whole genome shotgun (WGS) entry which is preliminary data.</text>
</comment>
<dbReference type="InterPro" id="IPR006379">
    <property type="entry name" value="HAD-SF_hydro_IIB"/>
</dbReference>
<evidence type="ECO:0000313" key="1">
    <source>
        <dbReference type="EMBL" id="MBF0935467.1"/>
    </source>
</evidence>
<gene>
    <name evidence="1" type="ORF">HXK00_07505</name>
</gene>
<dbReference type="InterPro" id="IPR036412">
    <property type="entry name" value="HAD-like_sf"/>
</dbReference>
<dbReference type="NCBIfam" id="TIGR01484">
    <property type="entry name" value="HAD-SF-IIB"/>
    <property type="match status" value="1"/>
</dbReference>
<dbReference type="SFLD" id="SFLDS00003">
    <property type="entry name" value="Haloacid_Dehalogenase"/>
    <property type="match status" value="1"/>
</dbReference>
<reference evidence="1" key="1">
    <citation type="submission" date="2020-04" db="EMBL/GenBank/DDBJ databases">
        <title>Deep metagenomics examines the oral microbiome during advanced dental caries in children, revealing novel taxa and co-occurrences with host molecules.</title>
        <authorList>
            <person name="Baker J.L."/>
            <person name="Morton J.T."/>
            <person name="Dinis M."/>
            <person name="Alvarez R."/>
            <person name="Tran N.C."/>
            <person name="Knight R."/>
            <person name="Edlund A."/>
        </authorList>
    </citation>
    <scope>NUCLEOTIDE SEQUENCE</scope>
    <source>
        <strain evidence="1">JCVI_23_bin.16</strain>
    </source>
</reference>